<evidence type="ECO:0000313" key="1">
    <source>
        <dbReference type="EMBL" id="RUP43271.1"/>
    </source>
</evidence>
<gene>
    <name evidence="1" type="ORF">BC936DRAFT_137405</name>
</gene>
<dbReference type="AlphaFoldDB" id="A0A433CXG4"/>
<sequence>MCKGPALSPPQHNQPNKLNNAFHHLLNARHSRELPPPGHCIRQSYLNQALYLSRRNQHNSAGAQQVPCQARVAPAGVGYRRGQLCRAVGEHMFRKGPSPQRRAQWRKRRVWVSGLAKCHSCMVGTMRYPSTITMILNPLRAQDISLRSSGSLPRKLDVAIRSAMMNTAIGWCA</sequence>
<keyword evidence="2" id="KW-1185">Reference proteome</keyword>
<dbReference type="EMBL" id="RBNI01011367">
    <property type="protein sequence ID" value="RUP43271.1"/>
    <property type="molecule type" value="Genomic_DNA"/>
</dbReference>
<dbReference type="Proteomes" id="UP000268093">
    <property type="component" value="Unassembled WGS sequence"/>
</dbReference>
<evidence type="ECO:0000313" key="2">
    <source>
        <dbReference type="Proteomes" id="UP000268093"/>
    </source>
</evidence>
<proteinExistence type="predicted"/>
<protein>
    <submittedName>
        <fullName evidence="1">Uncharacterized protein</fullName>
    </submittedName>
</protein>
<name>A0A433CXG4_9FUNG</name>
<comment type="caution">
    <text evidence="1">The sequence shown here is derived from an EMBL/GenBank/DDBJ whole genome shotgun (WGS) entry which is preliminary data.</text>
</comment>
<feature type="non-terminal residue" evidence="1">
    <location>
        <position position="173"/>
    </location>
</feature>
<accession>A0A433CXG4</accession>
<organism evidence="1 2">
    <name type="scientific">Jimgerdemannia flammicorona</name>
    <dbReference type="NCBI Taxonomy" id="994334"/>
    <lineage>
        <taxon>Eukaryota</taxon>
        <taxon>Fungi</taxon>
        <taxon>Fungi incertae sedis</taxon>
        <taxon>Mucoromycota</taxon>
        <taxon>Mucoromycotina</taxon>
        <taxon>Endogonomycetes</taxon>
        <taxon>Endogonales</taxon>
        <taxon>Endogonaceae</taxon>
        <taxon>Jimgerdemannia</taxon>
    </lineage>
</organism>
<reference evidence="1 2" key="1">
    <citation type="journal article" date="2018" name="New Phytol.">
        <title>Phylogenomics of Endogonaceae and evolution of mycorrhizas within Mucoromycota.</title>
        <authorList>
            <person name="Chang Y."/>
            <person name="Desiro A."/>
            <person name="Na H."/>
            <person name="Sandor L."/>
            <person name="Lipzen A."/>
            <person name="Clum A."/>
            <person name="Barry K."/>
            <person name="Grigoriev I.V."/>
            <person name="Martin F.M."/>
            <person name="Stajich J.E."/>
            <person name="Smith M.E."/>
            <person name="Bonito G."/>
            <person name="Spatafora J.W."/>
        </authorList>
    </citation>
    <scope>NUCLEOTIDE SEQUENCE [LARGE SCALE GENOMIC DNA]</scope>
    <source>
        <strain evidence="1 2">GMNB39</strain>
    </source>
</reference>